<keyword evidence="5" id="KW-0732">Signal</keyword>
<evidence type="ECO:0000256" key="4">
    <source>
        <dbReference type="ARBA" id="ARBA00023295"/>
    </source>
</evidence>
<keyword evidence="4" id="KW-0326">Glycosidase</keyword>
<proteinExistence type="predicted"/>
<evidence type="ECO:0000256" key="3">
    <source>
        <dbReference type="ARBA" id="ARBA00022801"/>
    </source>
</evidence>
<dbReference type="Pfam" id="PF26410">
    <property type="entry name" value="GH5_mannosidase"/>
    <property type="match status" value="1"/>
</dbReference>
<dbReference type="InterPro" id="IPR017853">
    <property type="entry name" value="GH"/>
</dbReference>
<gene>
    <name evidence="7" type="ORF">M8231_11670</name>
</gene>
<dbReference type="PANTHER" id="PTHR31451">
    <property type="match status" value="1"/>
</dbReference>
<dbReference type="EMBL" id="CP097649">
    <property type="protein sequence ID" value="URI14475.1"/>
    <property type="molecule type" value="Genomic_DNA"/>
</dbReference>
<feature type="domain" description="Glycoside hydrolase family 5" evidence="6">
    <location>
        <begin position="38"/>
        <end position="448"/>
    </location>
</feature>
<evidence type="ECO:0000313" key="8">
    <source>
        <dbReference type="Proteomes" id="UP001055429"/>
    </source>
</evidence>
<reference evidence="7" key="1">
    <citation type="submission" date="2022-05" db="EMBL/GenBank/DDBJ databases">
        <title>Brevundimonas albigilva TT17 genome sequence.</title>
        <authorList>
            <person name="Lee K."/>
            <person name="Son H."/>
        </authorList>
    </citation>
    <scope>NUCLEOTIDE SEQUENCE</scope>
    <source>
        <strain evidence="7">TT17</strain>
    </source>
</reference>
<keyword evidence="3" id="KW-0378">Hydrolase</keyword>
<organism evidence="7 8">
    <name type="scientific">Brevundimonas albigilva</name>
    <dbReference type="NCBI Taxonomy" id="1312364"/>
    <lineage>
        <taxon>Bacteria</taxon>
        <taxon>Pseudomonadati</taxon>
        <taxon>Pseudomonadota</taxon>
        <taxon>Alphaproteobacteria</taxon>
        <taxon>Caulobacterales</taxon>
        <taxon>Caulobacteraceae</taxon>
        <taxon>Brevundimonas</taxon>
    </lineage>
</organism>
<evidence type="ECO:0000256" key="5">
    <source>
        <dbReference type="SAM" id="SignalP"/>
    </source>
</evidence>
<dbReference type="RefSeq" id="WP_249749837.1">
    <property type="nucleotide sequence ID" value="NZ_CP097298.1"/>
</dbReference>
<dbReference type="Gene3D" id="3.20.20.80">
    <property type="entry name" value="Glycosidases"/>
    <property type="match status" value="1"/>
</dbReference>
<dbReference type="InterPro" id="IPR001547">
    <property type="entry name" value="Glyco_hydro_5"/>
</dbReference>
<feature type="chain" id="PRO_5045189133" description="mannan endo-1,4-beta-mannosidase" evidence="5">
    <location>
        <begin position="34"/>
        <end position="450"/>
    </location>
</feature>
<evidence type="ECO:0000256" key="1">
    <source>
        <dbReference type="ARBA" id="ARBA00001678"/>
    </source>
</evidence>
<feature type="signal peptide" evidence="5">
    <location>
        <begin position="1"/>
        <end position="33"/>
    </location>
</feature>
<dbReference type="PANTHER" id="PTHR31451:SF40">
    <property type="entry name" value="GLYCOSIDE HYDROLASE FAMILY 5 DOMAIN-CONTAINING PROTEIN"/>
    <property type="match status" value="1"/>
</dbReference>
<dbReference type="PROSITE" id="PS51318">
    <property type="entry name" value="TAT"/>
    <property type="match status" value="1"/>
</dbReference>
<comment type="catalytic activity">
    <reaction evidence="1">
        <text>Random hydrolysis of (1-&gt;4)-beta-D-mannosidic linkages in mannans, galactomannans and glucomannans.</text>
        <dbReference type="EC" id="3.2.1.78"/>
    </reaction>
</comment>
<evidence type="ECO:0000256" key="2">
    <source>
        <dbReference type="ARBA" id="ARBA00012706"/>
    </source>
</evidence>
<dbReference type="InterPro" id="IPR045053">
    <property type="entry name" value="MAN-like"/>
</dbReference>
<name>A0ABY4SKC2_9CAUL</name>
<evidence type="ECO:0000259" key="6">
    <source>
        <dbReference type="Pfam" id="PF26410"/>
    </source>
</evidence>
<dbReference type="InterPro" id="IPR006311">
    <property type="entry name" value="TAT_signal"/>
</dbReference>
<evidence type="ECO:0000313" key="7">
    <source>
        <dbReference type="EMBL" id="URI14475.1"/>
    </source>
</evidence>
<accession>A0ABY4SKC2</accession>
<keyword evidence="8" id="KW-1185">Reference proteome</keyword>
<sequence length="450" mass="49354">MKTTPSTGFNLTRRSVLASSAALALAPSAVAHAAPAAGFVTRDGIALKLDGKPYRFVGANAWYLAWLGADADYGDQGRLSRELDALAADGVTNLRVGASAELSPLKNSVRPAFRDQTATYNETLLVGLDRTLVEMASRRMKAVLYLTNFWEWSGGMMTYLSWVNGGRYINMNDPAHPWPEFADFNADFYRSEEAVALYHDYVRAVVGRTNTISGVRYADDPTIMAWQLANEPRAGGGPEVALGNLPAFYAWINGTARLIKSIAPRQLVSTGGEGLKGSSERAEVVIESCRSPDIDYLTAHIWPGNWGWLDREDMAGTDARARALAIDYVSRHIGFARQLGKPLVIEEFGYPRDGDLYDPSVPTTLRDGFYADIHAAVLADARAGGPLVGSNFWAWNGEGRTRNPDFRFHDGDSAWLGDPPHEPQGWYGVFDTDLSTRTLIRKQARALSEL</sequence>
<protein>
    <recommendedName>
        <fullName evidence="2">mannan endo-1,4-beta-mannosidase</fullName>
        <ecNumber evidence="2">3.2.1.78</ecNumber>
    </recommendedName>
</protein>
<dbReference type="Proteomes" id="UP001055429">
    <property type="component" value="Chromosome"/>
</dbReference>
<dbReference type="SUPFAM" id="SSF51445">
    <property type="entry name" value="(Trans)glycosidases"/>
    <property type="match status" value="1"/>
</dbReference>
<dbReference type="EC" id="3.2.1.78" evidence="2"/>